<name>A0AAW2XZJ7_9LAMI</name>
<dbReference type="PROSITE" id="PS50879">
    <property type="entry name" value="RNASE_H_1"/>
    <property type="match status" value="1"/>
</dbReference>
<keyword evidence="6" id="KW-0695">RNA-directed DNA polymerase</keyword>
<protein>
    <recommendedName>
        <fullName evidence="7">RNase H type-1 domain-containing protein</fullName>
    </recommendedName>
</protein>
<dbReference type="Pfam" id="PF17917">
    <property type="entry name" value="RT_RNaseH"/>
    <property type="match status" value="1"/>
</dbReference>
<dbReference type="InterPro" id="IPR012337">
    <property type="entry name" value="RNaseH-like_sf"/>
</dbReference>
<evidence type="ECO:0000256" key="4">
    <source>
        <dbReference type="ARBA" id="ARBA00022759"/>
    </source>
</evidence>
<evidence type="ECO:0000259" key="7">
    <source>
        <dbReference type="PROSITE" id="PS50879"/>
    </source>
</evidence>
<dbReference type="Pfam" id="PF13456">
    <property type="entry name" value="RVT_3"/>
    <property type="match status" value="1"/>
</dbReference>
<comment type="caution">
    <text evidence="8">The sequence shown here is derived from an EMBL/GenBank/DDBJ whole genome shotgun (WGS) entry which is preliminary data.</text>
</comment>
<accession>A0AAW2XZJ7</accession>
<dbReference type="SUPFAM" id="SSF53098">
    <property type="entry name" value="Ribonuclease H-like"/>
    <property type="match status" value="1"/>
</dbReference>
<keyword evidence="1" id="KW-0808">Transferase</keyword>
<reference evidence="8" key="1">
    <citation type="submission" date="2020-06" db="EMBL/GenBank/DDBJ databases">
        <authorList>
            <person name="Li T."/>
            <person name="Hu X."/>
            <person name="Zhang T."/>
            <person name="Song X."/>
            <person name="Zhang H."/>
            <person name="Dai N."/>
            <person name="Sheng W."/>
            <person name="Hou X."/>
            <person name="Wei L."/>
        </authorList>
    </citation>
    <scope>NUCLEOTIDE SEQUENCE</scope>
    <source>
        <strain evidence="8">KEN1</strain>
        <tissue evidence="8">Leaf</tissue>
    </source>
</reference>
<dbReference type="AlphaFoldDB" id="A0AAW2XZJ7"/>
<gene>
    <name evidence="8" type="ORF">Slati_0471900</name>
</gene>
<evidence type="ECO:0000256" key="2">
    <source>
        <dbReference type="ARBA" id="ARBA00022695"/>
    </source>
</evidence>
<reference evidence="8" key="2">
    <citation type="journal article" date="2024" name="Plant">
        <title>Genomic evolution and insights into agronomic trait innovations of Sesamum species.</title>
        <authorList>
            <person name="Miao H."/>
            <person name="Wang L."/>
            <person name="Qu L."/>
            <person name="Liu H."/>
            <person name="Sun Y."/>
            <person name="Le M."/>
            <person name="Wang Q."/>
            <person name="Wei S."/>
            <person name="Zheng Y."/>
            <person name="Lin W."/>
            <person name="Duan Y."/>
            <person name="Cao H."/>
            <person name="Xiong S."/>
            <person name="Wang X."/>
            <person name="Wei L."/>
            <person name="Li C."/>
            <person name="Ma Q."/>
            <person name="Ju M."/>
            <person name="Zhao R."/>
            <person name="Li G."/>
            <person name="Mu C."/>
            <person name="Tian Q."/>
            <person name="Mei H."/>
            <person name="Zhang T."/>
            <person name="Gao T."/>
            <person name="Zhang H."/>
        </authorList>
    </citation>
    <scope>NUCLEOTIDE SEQUENCE</scope>
    <source>
        <strain evidence="8">KEN1</strain>
    </source>
</reference>
<sequence length="237" mass="25916">MGCLLLTRVRRIEGLLSRAPSAGEALTRRHPLLVPLGYPQVVSSALIREEEGKQLPIYYVSKVLNGAEGRYTPIEKMALALVTTARRLRPYFLFHPIGVKTNTPLKQTLGKPDTSGRLVNWAVELSEYDISYVPRTTIKAQALADFNSEMAGMSMEDTSSNQVWLLHVDGSSTTQGSGAGVVITSPQGEDVEFAVKFGFKASNNEAEYEALVIGMRMGHEAGAIHLFAYSDSQLIVN</sequence>
<evidence type="ECO:0000256" key="5">
    <source>
        <dbReference type="ARBA" id="ARBA00022801"/>
    </source>
</evidence>
<evidence type="ECO:0000256" key="6">
    <source>
        <dbReference type="ARBA" id="ARBA00022918"/>
    </source>
</evidence>
<keyword evidence="5" id="KW-0378">Hydrolase</keyword>
<dbReference type="GO" id="GO:0004523">
    <property type="term" value="F:RNA-DNA hybrid ribonuclease activity"/>
    <property type="evidence" value="ECO:0007669"/>
    <property type="project" value="InterPro"/>
</dbReference>
<organism evidence="8">
    <name type="scientific">Sesamum latifolium</name>
    <dbReference type="NCBI Taxonomy" id="2727402"/>
    <lineage>
        <taxon>Eukaryota</taxon>
        <taxon>Viridiplantae</taxon>
        <taxon>Streptophyta</taxon>
        <taxon>Embryophyta</taxon>
        <taxon>Tracheophyta</taxon>
        <taxon>Spermatophyta</taxon>
        <taxon>Magnoliopsida</taxon>
        <taxon>eudicotyledons</taxon>
        <taxon>Gunneridae</taxon>
        <taxon>Pentapetalae</taxon>
        <taxon>asterids</taxon>
        <taxon>lamiids</taxon>
        <taxon>Lamiales</taxon>
        <taxon>Pedaliaceae</taxon>
        <taxon>Sesamum</taxon>
    </lineage>
</organism>
<proteinExistence type="predicted"/>
<dbReference type="EMBL" id="JACGWN010000002">
    <property type="protein sequence ID" value="KAL0458447.1"/>
    <property type="molecule type" value="Genomic_DNA"/>
</dbReference>
<dbReference type="PANTHER" id="PTHR48475:SF2">
    <property type="entry name" value="RIBONUCLEASE H"/>
    <property type="match status" value="1"/>
</dbReference>
<keyword evidence="2" id="KW-0548">Nucleotidyltransferase</keyword>
<keyword evidence="3" id="KW-0540">Nuclease</keyword>
<dbReference type="PANTHER" id="PTHR48475">
    <property type="entry name" value="RIBONUCLEASE H"/>
    <property type="match status" value="1"/>
</dbReference>
<dbReference type="GO" id="GO:0003676">
    <property type="term" value="F:nucleic acid binding"/>
    <property type="evidence" value="ECO:0007669"/>
    <property type="project" value="InterPro"/>
</dbReference>
<dbReference type="InterPro" id="IPR043502">
    <property type="entry name" value="DNA/RNA_pol_sf"/>
</dbReference>
<evidence type="ECO:0000256" key="3">
    <source>
        <dbReference type="ARBA" id="ARBA00022722"/>
    </source>
</evidence>
<dbReference type="InterPro" id="IPR002156">
    <property type="entry name" value="RNaseH_domain"/>
</dbReference>
<dbReference type="Gene3D" id="3.30.420.10">
    <property type="entry name" value="Ribonuclease H-like superfamily/Ribonuclease H"/>
    <property type="match status" value="1"/>
</dbReference>
<keyword evidence="4" id="KW-0255">Endonuclease</keyword>
<dbReference type="InterPro" id="IPR041373">
    <property type="entry name" value="RT_RNaseH"/>
</dbReference>
<dbReference type="GO" id="GO:0003964">
    <property type="term" value="F:RNA-directed DNA polymerase activity"/>
    <property type="evidence" value="ECO:0007669"/>
    <property type="project" value="UniProtKB-KW"/>
</dbReference>
<dbReference type="SUPFAM" id="SSF56672">
    <property type="entry name" value="DNA/RNA polymerases"/>
    <property type="match status" value="1"/>
</dbReference>
<evidence type="ECO:0000256" key="1">
    <source>
        <dbReference type="ARBA" id="ARBA00022679"/>
    </source>
</evidence>
<evidence type="ECO:0000313" key="8">
    <source>
        <dbReference type="EMBL" id="KAL0458447.1"/>
    </source>
</evidence>
<feature type="domain" description="RNase H type-1" evidence="7">
    <location>
        <begin position="160"/>
        <end position="237"/>
    </location>
</feature>
<dbReference type="InterPro" id="IPR036397">
    <property type="entry name" value="RNaseH_sf"/>
</dbReference>